<dbReference type="AlphaFoldDB" id="A0A9P6XDZ2"/>
<dbReference type="EMBL" id="JAANQT010000386">
    <property type="protein sequence ID" value="KAG1311461.1"/>
    <property type="molecule type" value="Genomic_DNA"/>
</dbReference>
<sequence length="278" mass="32128">MSFEKLTESFNQIQFNSSSPQPHHYLNTYKKHNRQCMPSDDEDDDSSIEKEKNSIKKHAYKPTTLPSDDDDTSDDDCLISKNSFVKPSQNSYKRTLRQTRSDASTNSSYSSSFKPHMNITRSAEDLPRIHNNDDDDDDDNVVLGSRYQVMPVKQKVRMSGMDLLIQREQEKAKRQKPKTNVPGKVKIEGLLSKLPQPGTHNISFQQLQLQEKKQQQKQHKMMDYNNMRMPFNNNAMLYQLPSIPISNGSLYINNNSRPSSVISNNHKRRSSSHYIPFV</sequence>
<dbReference type="OrthoDB" id="2281978at2759"/>
<keyword evidence="3" id="KW-1185">Reference proteome</keyword>
<dbReference type="Proteomes" id="UP000716291">
    <property type="component" value="Unassembled WGS sequence"/>
</dbReference>
<feature type="compositionally biased region" description="Low complexity" evidence="1">
    <location>
        <begin position="101"/>
        <end position="112"/>
    </location>
</feature>
<feature type="compositionally biased region" description="Acidic residues" evidence="1">
    <location>
        <begin position="67"/>
        <end position="77"/>
    </location>
</feature>
<gene>
    <name evidence="2" type="ORF">G6F64_003784</name>
</gene>
<organism evidence="2 3">
    <name type="scientific">Rhizopus oryzae</name>
    <name type="common">Mucormycosis agent</name>
    <name type="synonym">Rhizopus arrhizus var. delemar</name>
    <dbReference type="NCBI Taxonomy" id="64495"/>
    <lineage>
        <taxon>Eukaryota</taxon>
        <taxon>Fungi</taxon>
        <taxon>Fungi incertae sedis</taxon>
        <taxon>Mucoromycota</taxon>
        <taxon>Mucoromycotina</taxon>
        <taxon>Mucoromycetes</taxon>
        <taxon>Mucorales</taxon>
        <taxon>Mucorineae</taxon>
        <taxon>Rhizopodaceae</taxon>
        <taxon>Rhizopus</taxon>
    </lineage>
</organism>
<reference evidence="2" key="1">
    <citation type="journal article" date="2020" name="Microb. Genom.">
        <title>Genetic diversity of clinical and environmental Mucorales isolates obtained from an investigation of mucormycosis cases among solid organ transplant recipients.</title>
        <authorList>
            <person name="Nguyen M.H."/>
            <person name="Kaul D."/>
            <person name="Muto C."/>
            <person name="Cheng S.J."/>
            <person name="Richter R.A."/>
            <person name="Bruno V.M."/>
            <person name="Liu G."/>
            <person name="Beyhan S."/>
            <person name="Sundermann A.J."/>
            <person name="Mounaud S."/>
            <person name="Pasculle A.W."/>
            <person name="Nierman W.C."/>
            <person name="Driscoll E."/>
            <person name="Cumbie R."/>
            <person name="Clancy C.J."/>
            <person name="Dupont C.L."/>
        </authorList>
    </citation>
    <scope>NUCLEOTIDE SEQUENCE</scope>
    <source>
        <strain evidence="2">GL11</strain>
    </source>
</reference>
<protein>
    <submittedName>
        <fullName evidence="2">Uncharacterized protein</fullName>
    </submittedName>
</protein>
<evidence type="ECO:0000256" key="1">
    <source>
        <dbReference type="SAM" id="MobiDB-lite"/>
    </source>
</evidence>
<evidence type="ECO:0000313" key="2">
    <source>
        <dbReference type="EMBL" id="KAG1311461.1"/>
    </source>
</evidence>
<feature type="region of interest" description="Disordered" evidence="1">
    <location>
        <begin position="257"/>
        <end position="278"/>
    </location>
</feature>
<feature type="region of interest" description="Disordered" evidence="1">
    <location>
        <begin position="33"/>
        <end position="118"/>
    </location>
</feature>
<comment type="caution">
    <text evidence="2">The sequence shown here is derived from an EMBL/GenBank/DDBJ whole genome shotgun (WGS) entry which is preliminary data.</text>
</comment>
<feature type="compositionally biased region" description="Polar residues" evidence="1">
    <location>
        <begin position="80"/>
        <end position="93"/>
    </location>
</feature>
<accession>A0A9P6XDZ2</accession>
<name>A0A9P6XDZ2_RHIOR</name>
<evidence type="ECO:0000313" key="3">
    <source>
        <dbReference type="Proteomes" id="UP000716291"/>
    </source>
</evidence>
<proteinExistence type="predicted"/>